<organism evidence="3">
    <name type="scientific">Arabidopsis lyrata subsp. lyrata</name>
    <name type="common">Lyre-leaved rock-cress</name>
    <dbReference type="NCBI Taxonomy" id="81972"/>
    <lineage>
        <taxon>Eukaryota</taxon>
        <taxon>Viridiplantae</taxon>
        <taxon>Streptophyta</taxon>
        <taxon>Embryophyta</taxon>
        <taxon>Tracheophyta</taxon>
        <taxon>Spermatophyta</taxon>
        <taxon>Magnoliopsida</taxon>
        <taxon>eudicotyledons</taxon>
        <taxon>Gunneridae</taxon>
        <taxon>Pentapetalae</taxon>
        <taxon>rosids</taxon>
        <taxon>malvids</taxon>
        <taxon>Brassicales</taxon>
        <taxon>Brassicaceae</taxon>
        <taxon>Camelineae</taxon>
        <taxon>Arabidopsis</taxon>
    </lineage>
</organism>
<reference evidence="3" key="1">
    <citation type="journal article" date="2011" name="Nat. Genet.">
        <title>The Arabidopsis lyrata genome sequence and the basis of rapid genome size change.</title>
        <authorList>
            <person name="Hu T.T."/>
            <person name="Pattyn P."/>
            <person name="Bakker E.G."/>
            <person name="Cao J."/>
            <person name="Cheng J.-F."/>
            <person name="Clark R.M."/>
            <person name="Fahlgren N."/>
            <person name="Fawcett J.A."/>
            <person name="Grimwood J."/>
            <person name="Gundlach H."/>
            <person name="Haberer G."/>
            <person name="Hollister J.D."/>
            <person name="Ossowski S."/>
            <person name="Ottilar R.P."/>
            <person name="Salamov A.A."/>
            <person name="Schneeberger K."/>
            <person name="Spannagl M."/>
            <person name="Wang X."/>
            <person name="Yang L."/>
            <person name="Nasrallah M.E."/>
            <person name="Bergelson J."/>
            <person name="Carrington J.C."/>
            <person name="Gaut B.S."/>
            <person name="Schmutz J."/>
            <person name="Mayer K.F.X."/>
            <person name="Van de Peer Y."/>
            <person name="Grigoriev I.V."/>
            <person name="Nordborg M."/>
            <person name="Weigel D."/>
            <person name="Guo Y.-L."/>
        </authorList>
    </citation>
    <scope>NUCLEOTIDE SEQUENCE [LARGE SCALE GENOMIC DNA]</scope>
    <source>
        <strain evidence="3">cv. MN47</strain>
    </source>
</reference>
<proteinExistence type="predicted"/>
<evidence type="ECO:0000313" key="3">
    <source>
        <dbReference type="Proteomes" id="UP000008694"/>
    </source>
</evidence>
<name>D7MJX3_ARALL</name>
<gene>
    <name evidence="2" type="ORF">ARALYDRAFT_659819</name>
</gene>
<feature type="region of interest" description="Disordered" evidence="1">
    <location>
        <begin position="1"/>
        <end position="81"/>
    </location>
</feature>
<dbReference type="OrthoDB" id="594804at2759"/>
<dbReference type="AlphaFoldDB" id="D7MJX3"/>
<protein>
    <submittedName>
        <fullName evidence="2">Predicted protein</fullName>
    </submittedName>
</protein>
<feature type="compositionally biased region" description="Basic and acidic residues" evidence="1">
    <location>
        <begin position="1"/>
        <end position="10"/>
    </location>
</feature>
<dbReference type="KEGG" id="aly:9306905"/>
<keyword evidence="3" id="KW-1185">Reference proteome</keyword>
<feature type="compositionally biased region" description="Low complexity" evidence="1">
    <location>
        <begin position="62"/>
        <end position="81"/>
    </location>
</feature>
<evidence type="ECO:0000256" key="1">
    <source>
        <dbReference type="SAM" id="MobiDB-lite"/>
    </source>
</evidence>
<accession>D7MJX3</accession>
<dbReference type="EMBL" id="GL348719">
    <property type="protein sequence ID" value="EFH45025.1"/>
    <property type="molecule type" value="Genomic_DNA"/>
</dbReference>
<dbReference type="Gramene" id="Al_scaffold_0007_3874">
    <property type="protein sequence ID" value="Al_scaffold_0007_3874"/>
    <property type="gene ID" value="Al_scaffold_0007_3874"/>
</dbReference>
<sequence length="169" mass="19154">MEWELPEARDTPSTQVERLEENQVTSVPPLSVQATEDYETMEPERPEVTDTPSTQFEDYETTDTPSTQVTTVPPRSVQVTTVPPRSVQVTTVPPRSVQATEDYETVVRELPEVERLEENQVTNVTQSDQASKGRGKRIKKPNVLFQDFVLLTPGVTVKKVTRKKVTRRT</sequence>
<evidence type="ECO:0000313" key="2">
    <source>
        <dbReference type="EMBL" id="EFH45025.1"/>
    </source>
</evidence>
<dbReference type="Proteomes" id="UP000008694">
    <property type="component" value="Unassembled WGS sequence"/>
</dbReference>
<feature type="compositionally biased region" description="Polar residues" evidence="1">
    <location>
        <begin position="11"/>
        <end position="34"/>
    </location>
</feature>
<dbReference type="HOGENOM" id="CLU_1580662_0_0_1"/>